<evidence type="ECO:0000256" key="9">
    <source>
        <dbReference type="NCBIfam" id="TIGR02920"/>
    </source>
</evidence>
<keyword evidence="6 8" id="KW-0811">Translocation</keyword>
<evidence type="ECO:0000256" key="4">
    <source>
        <dbReference type="ARBA" id="ARBA00022927"/>
    </source>
</evidence>
<reference evidence="10 11" key="1">
    <citation type="submission" date="2014-06" db="EMBL/GenBank/DDBJ databases">
        <title>Genetic determinant of reutericyclin biosynthesis of Lactobacillus reuteri.</title>
        <authorList>
            <person name="Lin X."/>
            <person name="Duar R."/>
            <person name="Walter J."/>
            <person name="Gaenzle M."/>
        </authorList>
    </citation>
    <scope>NUCLEOTIDE SEQUENCE [LARGE SCALE GENOMIC DNA]</scope>
    <source>
        <strain evidence="10 11">LTH2584</strain>
    </source>
</reference>
<feature type="transmembrane region" description="Helical" evidence="8">
    <location>
        <begin position="64"/>
        <end position="85"/>
    </location>
</feature>
<keyword evidence="1 8" id="KW-0813">Transport</keyword>
<keyword evidence="7 8" id="KW-0472">Membrane</keyword>
<dbReference type="PIRSF" id="PIRSF004557">
    <property type="entry name" value="SecY"/>
    <property type="match status" value="1"/>
</dbReference>
<evidence type="ECO:0000256" key="3">
    <source>
        <dbReference type="ARBA" id="ARBA00022692"/>
    </source>
</evidence>
<evidence type="ECO:0000256" key="7">
    <source>
        <dbReference type="ARBA" id="ARBA00023136"/>
    </source>
</evidence>
<protein>
    <recommendedName>
        <fullName evidence="8 9">Accessory Sec system protein translocase subunit SecY2</fullName>
    </recommendedName>
</protein>
<comment type="caution">
    <text evidence="10">The sequence shown here is derived from an EMBL/GenBank/DDBJ whole genome shotgun (WGS) entry which is preliminary data.</text>
</comment>
<dbReference type="NCBIfam" id="TIGR02920">
    <property type="entry name" value="acc_sec_Y2"/>
    <property type="match status" value="1"/>
</dbReference>
<feature type="transmembrane region" description="Helical" evidence="8">
    <location>
        <begin position="132"/>
        <end position="151"/>
    </location>
</feature>
<gene>
    <name evidence="8" type="primary">secY2</name>
    <name evidence="10" type="ORF">LR3_00275</name>
</gene>
<keyword evidence="3 8" id="KW-0812">Transmembrane</keyword>
<dbReference type="EMBL" id="JOSX01000020">
    <property type="protein sequence ID" value="KEK14312.1"/>
    <property type="molecule type" value="Genomic_DNA"/>
</dbReference>
<dbReference type="GO" id="GO:0005886">
    <property type="term" value="C:plasma membrane"/>
    <property type="evidence" value="ECO:0007669"/>
    <property type="project" value="UniProtKB-SubCell"/>
</dbReference>
<dbReference type="Proteomes" id="UP000027731">
    <property type="component" value="Unassembled WGS sequence"/>
</dbReference>
<feature type="transmembrane region" description="Helical" evidence="8">
    <location>
        <begin position="158"/>
        <end position="178"/>
    </location>
</feature>
<dbReference type="PRINTS" id="PR00303">
    <property type="entry name" value="SECYTRNLCASE"/>
</dbReference>
<feature type="transmembrane region" description="Helical" evidence="8">
    <location>
        <begin position="106"/>
        <end position="126"/>
    </location>
</feature>
<comment type="similarity">
    <text evidence="8">Belongs to the SecY/SEC61-alpha family. SecY2 subfamily.</text>
</comment>
<feature type="transmembrane region" description="Helical" evidence="8">
    <location>
        <begin position="12"/>
        <end position="32"/>
    </location>
</feature>
<proteinExistence type="inferred from homology"/>
<comment type="subunit">
    <text evidence="8">Component of the accessory SecA2/SecY2 protein translocase complex required to export cell wall proteins. May form heterotrimers with SecE and SecG subunits.</text>
</comment>
<evidence type="ECO:0000256" key="5">
    <source>
        <dbReference type="ARBA" id="ARBA00022989"/>
    </source>
</evidence>
<comment type="function">
    <text evidence="8">Part of the accessory SecA2/SecY2 system specifically required for export of possible cell wall proteins. The central subunit of a protein translocation channel.</text>
</comment>
<feature type="transmembrane region" description="Helical" evidence="8">
    <location>
        <begin position="276"/>
        <end position="295"/>
    </location>
</feature>
<evidence type="ECO:0000313" key="11">
    <source>
        <dbReference type="Proteomes" id="UP000027731"/>
    </source>
</evidence>
<feature type="transmembrane region" description="Helical" evidence="8">
    <location>
        <begin position="190"/>
        <end position="211"/>
    </location>
</feature>
<keyword evidence="5 8" id="KW-1133">Transmembrane helix</keyword>
<evidence type="ECO:0000313" key="10">
    <source>
        <dbReference type="EMBL" id="KEK14312.1"/>
    </source>
</evidence>
<dbReference type="InterPro" id="IPR014269">
    <property type="entry name" value="SecY2"/>
</dbReference>
<dbReference type="InterPro" id="IPR023201">
    <property type="entry name" value="SecY_dom_sf"/>
</dbReference>
<name>A0A073JMF1_LIMRT</name>
<dbReference type="AlphaFoldDB" id="A0A073JMF1"/>
<dbReference type="SUPFAM" id="SSF103491">
    <property type="entry name" value="Preprotein translocase SecY subunit"/>
    <property type="match status" value="1"/>
</dbReference>
<feature type="transmembrane region" description="Helical" evidence="8">
    <location>
        <begin position="327"/>
        <end position="349"/>
    </location>
</feature>
<sequence>MRKTSQLSNLYRRAGATLFILFVYMLGSFIPIPFAKVTRQFVHAVDSTPASIMSFMSGANFQHLSLFMIGLNPMMIAMLFMQLLMMTRLFGFDTLSMDQMNEVQQFLILVLAVVQATGFTVAFHLTSSTFQTLAVITILTAGAMFVTWLGIMNMRFGIGGTVTIILFNIISSSIPMIRRAVKQILKLNNAYVWLTLLIILVAFLAVFWIAFSRAYYPLKTINTSLSSKEKPVIVPIGLNMGAMMMYMVGMALLVMPTFLASLLGPKSIFANPKFDALISGILSFGLFYFFSFVQFSPRQKAKEFRNSNTYIPNIHPGKPTQRYLTKLMWLLCLPGAILNTIQLVFGLMGSQFLGKYASLTIIPMNVVMIVMIMGGVRDTLLTLIFPQKYEKLAKSERREMQ</sequence>
<accession>A0A073JMF1</accession>
<evidence type="ECO:0000256" key="8">
    <source>
        <dbReference type="HAMAP-Rule" id="MF_01466"/>
    </source>
</evidence>
<keyword evidence="4 8" id="KW-0653">Protein transport</keyword>
<dbReference type="HAMAP" id="MF_01466">
    <property type="entry name" value="SecY2"/>
    <property type="match status" value="1"/>
</dbReference>
<organism evidence="10 11">
    <name type="scientific">Limosilactobacillus reuteri</name>
    <name type="common">Lactobacillus reuteri</name>
    <dbReference type="NCBI Taxonomy" id="1598"/>
    <lineage>
        <taxon>Bacteria</taxon>
        <taxon>Bacillati</taxon>
        <taxon>Bacillota</taxon>
        <taxon>Bacilli</taxon>
        <taxon>Lactobacillales</taxon>
        <taxon>Lactobacillaceae</taxon>
        <taxon>Limosilactobacillus</taxon>
    </lineage>
</organism>
<dbReference type="PATRIC" id="fig|1598.90.peg.1382"/>
<dbReference type="GO" id="GO:0006605">
    <property type="term" value="P:protein targeting"/>
    <property type="evidence" value="ECO:0007669"/>
    <property type="project" value="UniProtKB-UniRule"/>
</dbReference>
<dbReference type="Pfam" id="PF00344">
    <property type="entry name" value="SecY"/>
    <property type="match status" value="1"/>
</dbReference>
<dbReference type="GO" id="GO:0065002">
    <property type="term" value="P:intracellular protein transmembrane transport"/>
    <property type="evidence" value="ECO:0007669"/>
    <property type="project" value="UniProtKB-UniRule"/>
</dbReference>
<feature type="transmembrane region" description="Helical" evidence="8">
    <location>
        <begin position="361"/>
        <end position="385"/>
    </location>
</feature>
<feature type="transmembrane region" description="Helical" evidence="8">
    <location>
        <begin position="232"/>
        <end position="256"/>
    </location>
</feature>
<comment type="subcellular location">
    <subcellularLocation>
        <location evidence="8">Cell membrane</location>
        <topology evidence="8">Multi-pass membrane protein</topology>
    </subcellularLocation>
</comment>
<dbReference type="InterPro" id="IPR002208">
    <property type="entry name" value="SecY/SEC61-alpha"/>
</dbReference>
<keyword evidence="2 8" id="KW-1003">Cell membrane</keyword>
<dbReference type="Gene3D" id="1.10.3370.10">
    <property type="entry name" value="SecY subunit domain"/>
    <property type="match status" value="1"/>
</dbReference>
<evidence type="ECO:0000256" key="6">
    <source>
        <dbReference type="ARBA" id="ARBA00023010"/>
    </source>
</evidence>
<evidence type="ECO:0000256" key="2">
    <source>
        <dbReference type="ARBA" id="ARBA00022475"/>
    </source>
</evidence>
<evidence type="ECO:0000256" key="1">
    <source>
        <dbReference type="ARBA" id="ARBA00022448"/>
    </source>
</evidence>